<keyword evidence="1" id="KW-0472">Membrane</keyword>
<keyword evidence="3" id="KW-1185">Reference proteome</keyword>
<protein>
    <submittedName>
        <fullName evidence="2">Uncharacterized protein</fullName>
    </submittedName>
</protein>
<name>A0A1M7SR73_9RHOB</name>
<dbReference type="STRING" id="1189325.SAMN04488119_101114"/>
<dbReference type="AlphaFoldDB" id="A0A1M7SR73"/>
<organism evidence="2 3">
    <name type="scientific">Oceanicella actignis</name>
    <dbReference type="NCBI Taxonomy" id="1189325"/>
    <lineage>
        <taxon>Bacteria</taxon>
        <taxon>Pseudomonadati</taxon>
        <taxon>Pseudomonadota</taxon>
        <taxon>Alphaproteobacteria</taxon>
        <taxon>Rhodobacterales</taxon>
        <taxon>Paracoccaceae</taxon>
        <taxon>Oceanicella</taxon>
    </lineage>
</organism>
<gene>
    <name evidence="2" type="ORF">SAMN05216200_103115</name>
</gene>
<keyword evidence="1" id="KW-0812">Transmembrane</keyword>
<dbReference type="EMBL" id="FRDL01000003">
    <property type="protein sequence ID" value="SHN60896.1"/>
    <property type="molecule type" value="Genomic_DNA"/>
</dbReference>
<accession>A0A1M7SR73</accession>
<dbReference type="RefSeq" id="WP_256598367.1">
    <property type="nucleotide sequence ID" value="NZ_FOHL01000001.1"/>
</dbReference>
<dbReference type="Proteomes" id="UP000184066">
    <property type="component" value="Unassembled WGS sequence"/>
</dbReference>
<feature type="transmembrane region" description="Helical" evidence="1">
    <location>
        <begin position="22"/>
        <end position="41"/>
    </location>
</feature>
<evidence type="ECO:0000256" key="1">
    <source>
        <dbReference type="SAM" id="Phobius"/>
    </source>
</evidence>
<reference evidence="2 3" key="1">
    <citation type="submission" date="2016-12" db="EMBL/GenBank/DDBJ databases">
        <authorList>
            <person name="Song W.-J."/>
            <person name="Kurnit D.M."/>
        </authorList>
    </citation>
    <scope>NUCLEOTIDE SEQUENCE [LARGE SCALE GENOMIC DNA]</scope>
    <source>
        <strain evidence="2 3">CGMCC 1.10808</strain>
    </source>
</reference>
<keyword evidence="1" id="KW-1133">Transmembrane helix</keyword>
<proteinExistence type="predicted"/>
<evidence type="ECO:0000313" key="3">
    <source>
        <dbReference type="Proteomes" id="UP000184066"/>
    </source>
</evidence>
<evidence type="ECO:0000313" key="2">
    <source>
        <dbReference type="EMBL" id="SHN60896.1"/>
    </source>
</evidence>
<sequence length="42" mass="4157">MAAIIRIVSAAERAPQGAVQDAAALALLCLFALAGFTLSGLA</sequence>